<organism evidence="7 8">
    <name type="scientific">Halobacillus litoralis</name>
    <dbReference type="NCBI Taxonomy" id="45668"/>
    <lineage>
        <taxon>Bacteria</taxon>
        <taxon>Bacillati</taxon>
        <taxon>Bacillota</taxon>
        <taxon>Bacilli</taxon>
        <taxon>Bacillales</taxon>
        <taxon>Bacillaceae</taxon>
        <taxon>Halobacillus</taxon>
    </lineage>
</organism>
<dbReference type="PROSITE" id="PS51352">
    <property type="entry name" value="THIOREDOXIN_2"/>
    <property type="match status" value="1"/>
</dbReference>
<feature type="domain" description="Thioredoxin" evidence="6">
    <location>
        <begin position="28"/>
        <end position="219"/>
    </location>
</feature>
<dbReference type="InterPro" id="IPR036249">
    <property type="entry name" value="Thioredoxin-like_sf"/>
</dbReference>
<dbReference type="EMBL" id="WMET01000001">
    <property type="protein sequence ID" value="MYL18882.1"/>
    <property type="molecule type" value="Genomic_DNA"/>
</dbReference>
<proteinExistence type="inferred from homology"/>
<evidence type="ECO:0000313" key="8">
    <source>
        <dbReference type="Proteomes" id="UP000460949"/>
    </source>
</evidence>
<evidence type="ECO:0000256" key="2">
    <source>
        <dbReference type="ARBA" id="ARBA00022729"/>
    </source>
</evidence>
<accession>A0A845DR76</accession>
<protein>
    <submittedName>
        <fullName evidence="7">Thioredoxin domain-containing protein</fullName>
    </submittedName>
</protein>
<dbReference type="Proteomes" id="UP000460949">
    <property type="component" value="Unassembled WGS sequence"/>
</dbReference>
<evidence type="ECO:0000259" key="6">
    <source>
        <dbReference type="PROSITE" id="PS51352"/>
    </source>
</evidence>
<keyword evidence="5" id="KW-0676">Redox-active center</keyword>
<dbReference type="InterPro" id="IPR013766">
    <property type="entry name" value="Thioredoxin_domain"/>
</dbReference>
<dbReference type="PANTHER" id="PTHR13887:SF14">
    <property type="entry name" value="DISULFIDE BOND FORMATION PROTEIN D"/>
    <property type="match status" value="1"/>
</dbReference>
<dbReference type="AlphaFoldDB" id="A0A845DR76"/>
<keyword evidence="4" id="KW-1015">Disulfide bond</keyword>
<gene>
    <name evidence="7" type="ORF">GLW04_03210</name>
</gene>
<name>A0A845DR76_9BACI</name>
<evidence type="ECO:0000256" key="5">
    <source>
        <dbReference type="ARBA" id="ARBA00023284"/>
    </source>
</evidence>
<dbReference type="InterPro" id="IPR012336">
    <property type="entry name" value="Thioredoxin-like_fold"/>
</dbReference>
<comment type="caution">
    <text evidence="7">The sequence shown here is derived from an EMBL/GenBank/DDBJ whole genome shotgun (WGS) entry which is preliminary data.</text>
</comment>
<keyword evidence="3" id="KW-0560">Oxidoreductase</keyword>
<comment type="similarity">
    <text evidence="1">Belongs to the thioredoxin family. DsbA subfamily.</text>
</comment>
<keyword evidence="2" id="KW-0732">Signal</keyword>
<sequence length="220" mass="24936">MEETKMKKTWIWIAAAAAVVLVIAAIALLSGGGTSEDTADRYENQPYLGEENAEVKIVEFGDYKCPYCKDFESGFFPLIDEQLIQTGDVKFYFIQYPFINADSDRSAEFAEVVYQELGNDTFWEFHELMYEKQEPGTEQQEVYTEDYLYDTLAEVVSEEEAQSVLTAYQDGAGEEALDRDLDWAGDWDVTGTPTLFVNGEKFEGSSIDDLVQMVEEAETE</sequence>
<dbReference type="GO" id="GO:0016491">
    <property type="term" value="F:oxidoreductase activity"/>
    <property type="evidence" value="ECO:0007669"/>
    <property type="project" value="UniProtKB-KW"/>
</dbReference>
<evidence type="ECO:0000256" key="4">
    <source>
        <dbReference type="ARBA" id="ARBA00023157"/>
    </source>
</evidence>
<evidence type="ECO:0000256" key="1">
    <source>
        <dbReference type="ARBA" id="ARBA00005791"/>
    </source>
</evidence>
<dbReference type="PANTHER" id="PTHR13887">
    <property type="entry name" value="GLUTATHIONE S-TRANSFERASE KAPPA"/>
    <property type="match status" value="1"/>
</dbReference>
<dbReference type="Gene3D" id="3.40.30.10">
    <property type="entry name" value="Glutaredoxin"/>
    <property type="match status" value="1"/>
</dbReference>
<reference evidence="7 8" key="1">
    <citation type="submission" date="2019-11" db="EMBL/GenBank/DDBJ databases">
        <title>Genome sequences of 17 halophilic strains isolated from different environments.</title>
        <authorList>
            <person name="Furrow R.E."/>
        </authorList>
    </citation>
    <scope>NUCLEOTIDE SEQUENCE [LARGE SCALE GENOMIC DNA]</scope>
    <source>
        <strain evidence="7 8">22511_23_Filter</strain>
    </source>
</reference>
<dbReference type="SUPFAM" id="SSF52833">
    <property type="entry name" value="Thioredoxin-like"/>
    <property type="match status" value="1"/>
</dbReference>
<evidence type="ECO:0000256" key="3">
    <source>
        <dbReference type="ARBA" id="ARBA00023002"/>
    </source>
</evidence>
<evidence type="ECO:0000313" key="7">
    <source>
        <dbReference type="EMBL" id="MYL18882.1"/>
    </source>
</evidence>
<dbReference type="Pfam" id="PF13462">
    <property type="entry name" value="Thioredoxin_4"/>
    <property type="match status" value="1"/>
</dbReference>